<dbReference type="InterPro" id="IPR025159">
    <property type="entry name" value="AbiEi_N"/>
</dbReference>
<evidence type="ECO:0000313" key="2">
    <source>
        <dbReference type="EMBL" id="MBP1920811.1"/>
    </source>
</evidence>
<dbReference type="Pfam" id="PF13338">
    <property type="entry name" value="AbiEi_4"/>
    <property type="match status" value="1"/>
</dbReference>
<dbReference type="EMBL" id="JAGGKC010000042">
    <property type="protein sequence ID" value="MBP1920811.1"/>
    <property type="molecule type" value="Genomic_DNA"/>
</dbReference>
<feature type="domain" description="AbiEi antitoxin N-terminal" evidence="1">
    <location>
        <begin position="29"/>
        <end position="75"/>
    </location>
</feature>
<name>A0ABS4G8D4_9CLOT</name>
<evidence type="ECO:0000313" key="3">
    <source>
        <dbReference type="Proteomes" id="UP001519271"/>
    </source>
</evidence>
<keyword evidence="3" id="KW-1185">Reference proteome</keyword>
<dbReference type="RefSeq" id="WP_209460969.1">
    <property type="nucleotide sequence ID" value="NZ_JAGGKC010000042.1"/>
</dbReference>
<evidence type="ECO:0000259" key="1">
    <source>
        <dbReference type="Pfam" id="PF13338"/>
    </source>
</evidence>
<sequence>MKAKREYTQVNYCNTEKTVSESVEVEQTNRIFEIIKRNNGYATTADMVKEDINPYYINSLKKAGKIVGVKRGVYRANEEGFDFNFDVSIVDVAKIVPDGVLCLSSALAYHGLTTYMPRVYEVAIERDKKIVLPEYPPIKLVYFSKNTFETGIETKYIGGHPFRVYDLEKTVIDCLRYREKIGKDIVKETLENYFGRNDRKLDVLQKYAKICRVQKILNTYMEVLI</sequence>
<dbReference type="Proteomes" id="UP001519271">
    <property type="component" value="Unassembled WGS sequence"/>
</dbReference>
<organism evidence="2 3">
    <name type="scientific">Youngiibacter multivorans</name>
    <dbReference type="NCBI Taxonomy" id="937251"/>
    <lineage>
        <taxon>Bacteria</taxon>
        <taxon>Bacillati</taxon>
        <taxon>Bacillota</taxon>
        <taxon>Clostridia</taxon>
        <taxon>Eubacteriales</taxon>
        <taxon>Clostridiaceae</taxon>
        <taxon>Youngiibacter</taxon>
    </lineage>
</organism>
<accession>A0ABS4G8D4</accession>
<reference evidence="2 3" key="1">
    <citation type="submission" date="2021-03" db="EMBL/GenBank/DDBJ databases">
        <title>Genomic Encyclopedia of Type Strains, Phase IV (KMG-IV): sequencing the most valuable type-strain genomes for metagenomic binning, comparative biology and taxonomic classification.</title>
        <authorList>
            <person name="Goeker M."/>
        </authorList>
    </citation>
    <scope>NUCLEOTIDE SEQUENCE [LARGE SCALE GENOMIC DNA]</scope>
    <source>
        <strain evidence="2 3">DSM 6139</strain>
    </source>
</reference>
<comment type="caution">
    <text evidence="2">The sequence shown here is derived from an EMBL/GenBank/DDBJ whole genome shotgun (WGS) entry which is preliminary data.</text>
</comment>
<gene>
    <name evidence="2" type="ORF">J2Z34_003328</name>
</gene>
<protein>
    <submittedName>
        <fullName evidence="2">Transcriptional regulator of viral defense system</fullName>
    </submittedName>
</protein>
<proteinExistence type="predicted"/>